<comment type="caution">
    <text evidence="2">The sequence shown here is derived from an EMBL/GenBank/DDBJ whole genome shotgun (WGS) entry which is preliminary data.</text>
</comment>
<dbReference type="GO" id="GO:0016811">
    <property type="term" value="F:hydrolase activity, acting on carbon-nitrogen (but not peptide) bonds, in linear amides"/>
    <property type="evidence" value="ECO:0007669"/>
    <property type="project" value="TreeGrafter"/>
</dbReference>
<accession>A0A8G2BZ38</accession>
<evidence type="ECO:0000313" key="3">
    <source>
        <dbReference type="Proteomes" id="UP000236725"/>
    </source>
</evidence>
<sequence length="293" mass="33282">MKKLFVGTIFLVMVSLFSCLCAGEPIRVIVFGAHPDDCDVNAGGTAALFAQMGHKVKFVSLTNGDKGHHQMQPEALAARRKKEMQEAGRHLGIVYENLDNHDGELMATLENRKKVIRMICDWKADIVITHRPNDYHPDHRYASTIVQDAAYMISVPLMVPGGEPLLKAPVFLYMQDSFLKPNPFSPDIVIDITPVVEKKLDAICAHESQVYEWLPWNGGYENDVPADATGKRKLSADHFLWQKMSDRYTEPALKWYSPEQIKSITYFEAFEVCEYGNIPDREKILQLFPMLPR</sequence>
<feature type="signal peptide" evidence="1">
    <location>
        <begin position="1"/>
        <end position="22"/>
    </location>
</feature>
<evidence type="ECO:0000256" key="1">
    <source>
        <dbReference type="SAM" id="SignalP"/>
    </source>
</evidence>
<proteinExistence type="predicted"/>
<feature type="chain" id="PRO_5034626494" evidence="1">
    <location>
        <begin position="23"/>
        <end position="293"/>
    </location>
</feature>
<dbReference type="SUPFAM" id="SSF102588">
    <property type="entry name" value="LmbE-like"/>
    <property type="match status" value="1"/>
</dbReference>
<evidence type="ECO:0000313" key="2">
    <source>
        <dbReference type="EMBL" id="SEG28107.1"/>
    </source>
</evidence>
<dbReference type="PANTHER" id="PTHR12993">
    <property type="entry name" value="N-ACETYLGLUCOSAMINYL-PHOSPHATIDYLINOSITOL DE-N-ACETYLASE-RELATED"/>
    <property type="match status" value="1"/>
</dbReference>
<dbReference type="RefSeq" id="WP_103984447.1">
    <property type="nucleotide sequence ID" value="NZ_FNVS01000027.1"/>
</dbReference>
<dbReference type="InterPro" id="IPR024078">
    <property type="entry name" value="LmbE-like_dom_sf"/>
</dbReference>
<dbReference type="PANTHER" id="PTHR12993:SF30">
    <property type="entry name" value="N-ACETYL-ALPHA-D-GLUCOSAMINYL L-MALATE DEACETYLASE 1"/>
    <property type="match status" value="1"/>
</dbReference>
<reference evidence="2 3" key="1">
    <citation type="submission" date="2016-10" db="EMBL/GenBank/DDBJ databases">
        <authorList>
            <person name="Varghese N."/>
            <person name="Submissions S."/>
        </authorList>
    </citation>
    <scope>NUCLEOTIDE SEQUENCE [LARGE SCALE GENOMIC DNA]</scope>
    <source>
        <strain evidence="2 3">DSM 29073</strain>
    </source>
</reference>
<organism evidence="2 3">
    <name type="scientific">Parabacteroides chinchillae</name>
    <dbReference type="NCBI Taxonomy" id="871327"/>
    <lineage>
        <taxon>Bacteria</taxon>
        <taxon>Pseudomonadati</taxon>
        <taxon>Bacteroidota</taxon>
        <taxon>Bacteroidia</taxon>
        <taxon>Bacteroidales</taxon>
        <taxon>Tannerellaceae</taxon>
        <taxon>Parabacteroides</taxon>
    </lineage>
</organism>
<protein>
    <submittedName>
        <fullName evidence="2">N-acetylglucosaminyl deacetylase, LmbE family</fullName>
    </submittedName>
</protein>
<dbReference type="Pfam" id="PF02585">
    <property type="entry name" value="PIG-L"/>
    <property type="match status" value="1"/>
</dbReference>
<dbReference type="Proteomes" id="UP000236725">
    <property type="component" value="Unassembled WGS sequence"/>
</dbReference>
<dbReference type="PROSITE" id="PS51257">
    <property type="entry name" value="PROKAR_LIPOPROTEIN"/>
    <property type="match status" value="1"/>
</dbReference>
<name>A0A8G2BZ38_9BACT</name>
<dbReference type="AlphaFoldDB" id="A0A8G2BZ38"/>
<keyword evidence="3" id="KW-1185">Reference proteome</keyword>
<dbReference type="EMBL" id="FNVS01000027">
    <property type="protein sequence ID" value="SEG28107.1"/>
    <property type="molecule type" value="Genomic_DNA"/>
</dbReference>
<gene>
    <name evidence="2" type="ORF">SAMN05444001_1278</name>
</gene>
<dbReference type="InterPro" id="IPR003737">
    <property type="entry name" value="GlcNAc_PI_deacetylase-related"/>
</dbReference>
<keyword evidence="1" id="KW-0732">Signal</keyword>
<dbReference type="Gene3D" id="3.40.50.10320">
    <property type="entry name" value="LmbE-like"/>
    <property type="match status" value="1"/>
</dbReference>